<keyword evidence="3" id="KW-1185">Reference proteome</keyword>
<evidence type="ECO:0000259" key="1">
    <source>
        <dbReference type="Pfam" id="PF00076"/>
    </source>
</evidence>
<sequence>KETLVERSKFKLVVKNLPKIAAESALLRQLKNIKIKAMYISTNSNGNQRGTASVYFASKED</sequence>
<dbReference type="AlphaFoldDB" id="A0A9N9BR75"/>
<comment type="caution">
    <text evidence="2">The sequence shown here is derived from an EMBL/GenBank/DDBJ whole genome shotgun (WGS) entry which is preliminary data.</text>
</comment>
<name>A0A9N9BR75_9GLOM</name>
<gene>
    <name evidence="2" type="ORF">DERYTH_LOCUS6485</name>
</gene>
<dbReference type="Gene3D" id="3.30.70.330">
    <property type="match status" value="1"/>
</dbReference>
<dbReference type="InterPro" id="IPR012677">
    <property type="entry name" value="Nucleotide-bd_a/b_plait_sf"/>
</dbReference>
<dbReference type="InterPro" id="IPR000504">
    <property type="entry name" value="RRM_dom"/>
</dbReference>
<dbReference type="SUPFAM" id="SSF54928">
    <property type="entry name" value="RNA-binding domain, RBD"/>
    <property type="match status" value="1"/>
</dbReference>
<dbReference type="GO" id="GO:0003723">
    <property type="term" value="F:RNA binding"/>
    <property type="evidence" value="ECO:0007669"/>
    <property type="project" value="InterPro"/>
</dbReference>
<dbReference type="Pfam" id="PF00076">
    <property type="entry name" value="RRM_1"/>
    <property type="match status" value="1"/>
</dbReference>
<dbReference type="Proteomes" id="UP000789405">
    <property type="component" value="Unassembled WGS sequence"/>
</dbReference>
<dbReference type="InterPro" id="IPR035979">
    <property type="entry name" value="RBD_domain_sf"/>
</dbReference>
<dbReference type="OrthoDB" id="2491014at2759"/>
<evidence type="ECO:0000313" key="2">
    <source>
        <dbReference type="EMBL" id="CAG8576853.1"/>
    </source>
</evidence>
<reference evidence="2" key="1">
    <citation type="submission" date="2021-06" db="EMBL/GenBank/DDBJ databases">
        <authorList>
            <person name="Kallberg Y."/>
            <person name="Tangrot J."/>
            <person name="Rosling A."/>
        </authorList>
    </citation>
    <scope>NUCLEOTIDE SEQUENCE</scope>
    <source>
        <strain evidence="2">MA453B</strain>
    </source>
</reference>
<accession>A0A9N9BR75</accession>
<organism evidence="2 3">
    <name type="scientific">Dentiscutata erythropus</name>
    <dbReference type="NCBI Taxonomy" id="1348616"/>
    <lineage>
        <taxon>Eukaryota</taxon>
        <taxon>Fungi</taxon>
        <taxon>Fungi incertae sedis</taxon>
        <taxon>Mucoromycota</taxon>
        <taxon>Glomeromycotina</taxon>
        <taxon>Glomeromycetes</taxon>
        <taxon>Diversisporales</taxon>
        <taxon>Gigasporaceae</taxon>
        <taxon>Dentiscutata</taxon>
    </lineage>
</organism>
<feature type="non-terminal residue" evidence="2">
    <location>
        <position position="1"/>
    </location>
</feature>
<dbReference type="EMBL" id="CAJVPY010002957">
    <property type="protein sequence ID" value="CAG8576853.1"/>
    <property type="molecule type" value="Genomic_DNA"/>
</dbReference>
<proteinExistence type="predicted"/>
<feature type="domain" description="RRM" evidence="1">
    <location>
        <begin position="12"/>
        <end position="61"/>
    </location>
</feature>
<evidence type="ECO:0000313" key="3">
    <source>
        <dbReference type="Proteomes" id="UP000789405"/>
    </source>
</evidence>
<protein>
    <submittedName>
        <fullName evidence="2">1691_t:CDS:1</fullName>
    </submittedName>
</protein>